<dbReference type="GO" id="GO:0005737">
    <property type="term" value="C:cytoplasm"/>
    <property type="evidence" value="ECO:0007669"/>
    <property type="project" value="UniProtKB-SubCell"/>
</dbReference>
<dbReference type="Pfam" id="PF22458">
    <property type="entry name" value="RsmF-B_ferredox"/>
    <property type="match status" value="1"/>
</dbReference>
<feature type="domain" description="SAM-dependent MTase RsmB/NOP-type" evidence="15">
    <location>
        <begin position="160"/>
        <end position="430"/>
    </location>
</feature>
<dbReference type="OrthoDB" id="9810297at2"/>
<evidence type="ECO:0000256" key="4">
    <source>
        <dbReference type="ARBA" id="ARBA00012140"/>
    </source>
</evidence>
<evidence type="ECO:0000256" key="1">
    <source>
        <dbReference type="ARBA" id="ARBA00002724"/>
    </source>
</evidence>
<dbReference type="GO" id="GO:0003723">
    <property type="term" value="F:RNA binding"/>
    <property type="evidence" value="ECO:0007669"/>
    <property type="project" value="UniProtKB-UniRule"/>
</dbReference>
<evidence type="ECO:0000256" key="7">
    <source>
        <dbReference type="ARBA" id="ARBA00022603"/>
    </source>
</evidence>
<organism evidence="16 17">
    <name type="scientific">Methylomonas denitrificans</name>
    <dbReference type="NCBI Taxonomy" id="1538553"/>
    <lineage>
        <taxon>Bacteria</taxon>
        <taxon>Pseudomonadati</taxon>
        <taxon>Pseudomonadota</taxon>
        <taxon>Gammaproteobacteria</taxon>
        <taxon>Methylococcales</taxon>
        <taxon>Methylococcaceae</taxon>
        <taxon>Methylomonas</taxon>
    </lineage>
</organism>
<keyword evidence="6" id="KW-0698">rRNA processing</keyword>
<dbReference type="EMBL" id="CP014476">
    <property type="protein sequence ID" value="AMK77992.1"/>
    <property type="molecule type" value="Genomic_DNA"/>
</dbReference>
<dbReference type="Gene3D" id="3.30.70.1170">
    <property type="entry name" value="Sun protein, domain 3"/>
    <property type="match status" value="1"/>
</dbReference>
<dbReference type="PANTHER" id="PTHR22807:SF61">
    <property type="entry name" value="NOL1_NOP2_SUN FAMILY PROTEIN _ ANTITERMINATION NUSB DOMAIN-CONTAINING PROTEIN"/>
    <property type="match status" value="1"/>
</dbReference>
<dbReference type="InterPro" id="IPR023267">
    <property type="entry name" value="RCMT"/>
</dbReference>
<feature type="binding site" evidence="14">
    <location>
        <position position="300"/>
    </location>
    <ligand>
        <name>S-adenosyl-L-methionine</name>
        <dbReference type="ChEBI" id="CHEBI:59789"/>
    </ligand>
</feature>
<dbReference type="STRING" id="1538553.JT25_016145"/>
<feature type="active site" description="Nucleophile" evidence="14">
    <location>
        <position position="372"/>
    </location>
</feature>
<dbReference type="SUPFAM" id="SSF53335">
    <property type="entry name" value="S-adenosyl-L-methionine-dependent methyltransferases"/>
    <property type="match status" value="1"/>
</dbReference>
<keyword evidence="7 14" id="KW-0489">Methyltransferase</keyword>
<dbReference type="Proteomes" id="UP000030512">
    <property type="component" value="Chromosome"/>
</dbReference>
<dbReference type="CDD" id="cd02440">
    <property type="entry name" value="AdoMet_MTases"/>
    <property type="match status" value="1"/>
</dbReference>
<dbReference type="PANTHER" id="PTHR22807">
    <property type="entry name" value="NOP2 YEAST -RELATED NOL1/NOP2/FMU SUN DOMAIN-CONTAINING"/>
    <property type="match status" value="1"/>
</dbReference>
<sequence>MNLRGCSAQILAHVLSDGQSLTAALEHGLPKIKDVKDRAFVQALCYGVIRHYYALDFMLGRLLSKPLKQKDGDIKALLLIGLYQLQHMRVKSHAAVSETVAATSHKPWAKSLVNAILRQYLRDAETLQQACAGDNQAHYNHPSWIVDLLKHDWPEHYEKILHANDQAPPMALRVNLLQGNRAAYLDELTAQGIAAQPVDCCETAIRLDQALAVEQLPAFTQGRVSVQDSAAQLAAALLDVLPGQLVLDLCAAPGGKTAAILERQPALAGLLAIDVDPQRLQRVTDNLQRLNLHADTLTADASEPVSWAGERRFDRILLDAPCSGFGVIRRHPDIKLLRRADDIATLQALQAKILNNAWQLLKPGGILVYATCSVLKQENEEQIAAFLAQHDDASEIRIDAHWGMTRPHGRQIITGDRQMDGFYYAKLYKAA</sequence>
<dbReference type="InterPro" id="IPR054728">
    <property type="entry name" value="RsmB-like_ferredoxin"/>
</dbReference>
<dbReference type="Gene3D" id="1.10.287.730">
    <property type="entry name" value="Helix hairpin bin"/>
    <property type="match status" value="1"/>
</dbReference>
<dbReference type="PROSITE" id="PS01153">
    <property type="entry name" value="NOL1_NOP2_SUN"/>
    <property type="match status" value="1"/>
</dbReference>
<gene>
    <name evidence="16" type="ORF">JT25_016145</name>
</gene>
<keyword evidence="9 14" id="KW-0949">S-adenosyl-L-methionine</keyword>
<feature type="binding site" evidence="14">
    <location>
        <position position="274"/>
    </location>
    <ligand>
        <name>S-adenosyl-L-methionine</name>
        <dbReference type="ChEBI" id="CHEBI:59789"/>
    </ligand>
</feature>
<dbReference type="NCBIfam" id="NF011494">
    <property type="entry name" value="PRK14902.1"/>
    <property type="match status" value="1"/>
</dbReference>
<feature type="binding site" evidence="14">
    <location>
        <begin position="250"/>
        <end position="256"/>
    </location>
    <ligand>
        <name>S-adenosyl-L-methionine</name>
        <dbReference type="ChEBI" id="CHEBI:59789"/>
    </ligand>
</feature>
<accession>A0A126T7E2</accession>
<protein>
    <recommendedName>
        <fullName evidence="4">16S rRNA (cytosine(967)-C(5))-methyltransferase</fullName>
        <ecNumber evidence="4">2.1.1.176</ecNumber>
    </recommendedName>
    <alternativeName>
        <fullName evidence="11">16S rRNA m5C967 methyltransferase</fullName>
    </alternativeName>
    <alternativeName>
        <fullName evidence="12">rRNA (cytosine-C(5)-)-methyltransferase RsmB</fullName>
    </alternativeName>
</protein>
<reference evidence="16 17" key="1">
    <citation type="journal article" date="2015" name="Environ. Microbiol.">
        <title>Methane oxidation coupled to nitrate reduction under hypoxia by the Gammaproteobacterium Methylomonas denitrificans, sp. nov. type strain FJG1.</title>
        <authorList>
            <person name="Kits K.D."/>
            <person name="Klotz M.G."/>
            <person name="Stein L.Y."/>
        </authorList>
    </citation>
    <scope>NUCLEOTIDE SEQUENCE [LARGE SCALE GENOMIC DNA]</scope>
    <source>
        <strain evidence="16 17">FJG1</strain>
    </source>
</reference>
<dbReference type="NCBIfam" id="TIGR00563">
    <property type="entry name" value="rsmB"/>
    <property type="match status" value="1"/>
</dbReference>
<dbReference type="InterPro" id="IPR035926">
    <property type="entry name" value="NusB-like_sf"/>
</dbReference>
<dbReference type="InterPro" id="IPR006027">
    <property type="entry name" value="NusB_RsmB_TIM44"/>
</dbReference>
<dbReference type="PRINTS" id="PR02008">
    <property type="entry name" value="RCMTFAMILY"/>
</dbReference>
<evidence type="ECO:0000256" key="6">
    <source>
        <dbReference type="ARBA" id="ARBA00022552"/>
    </source>
</evidence>
<evidence type="ECO:0000313" key="17">
    <source>
        <dbReference type="Proteomes" id="UP000030512"/>
    </source>
</evidence>
<dbReference type="Gene3D" id="3.40.50.150">
    <property type="entry name" value="Vaccinia Virus protein VP39"/>
    <property type="match status" value="1"/>
</dbReference>
<dbReference type="GO" id="GO:0006355">
    <property type="term" value="P:regulation of DNA-templated transcription"/>
    <property type="evidence" value="ECO:0007669"/>
    <property type="project" value="InterPro"/>
</dbReference>
<dbReference type="SUPFAM" id="SSF48013">
    <property type="entry name" value="NusB-like"/>
    <property type="match status" value="1"/>
</dbReference>
<evidence type="ECO:0000256" key="5">
    <source>
        <dbReference type="ARBA" id="ARBA00022490"/>
    </source>
</evidence>
<comment type="function">
    <text evidence="1">Specifically methylates the cytosine at position 967 (m5C967) of 16S rRNA.</text>
</comment>
<evidence type="ECO:0000259" key="15">
    <source>
        <dbReference type="PROSITE" id="PS51686"/>
    </source>
</evidence>
<dbReference type="InterPro" id="IPR049560">
    <property type="entry name" value="MeTrfase_RsmB-F_NOP2_cat"/>
</dbReference>
<evidence type="ECO:0000256" key="8">
    <source>
        <dbReference type="ARBA" id="ARBA00022679"/>
    </source>
</evidence>
<keyword evidence="8 14" id="KW-0808">Transferase</keyword>
<dbReference type="PROSITE" id="PS51686">
    <property type="entry name" value="SAM_MT_RSMB_NOP"/>
    <property type="match status" value="1"/>
</dbReference>
<evidence type="ECO:0000256" key="2">
    <source>
        <dbReference type="ARBA" id="ARBA00004496"/>
    </source>
</evidence>
<evidence type="ECO:0000256" key="12">
    <source>
        <dbReference type="ARBA" id="ARBA00031088"/>
    </source>
</evidence>
<keyword evidence="5" id="KW-0963">Cytoplasm</keyword>
<dbReference type="InterPro" id="IPR029063">
    <property type="entry name" value="SAM-dependent_MTases_sf"/>
</dbReference>
<evidence type="ECO:0000256" key="9">
    <source>
        <dbReference type="ARBA" id="ARBA00022691"/>
    </source>
</evidence>
<feature type="binding site" evidence="14">
    <location>
        <position position="319"/>
    </location>
    <ligand>
        <name>S-adenosyl-L-methionine</name>
        <dbReference type="ChEBI" id="CHEBI:59789"/>
    </ligand>
</feature>
<dbReference type="InterPro" id="IPR001678">
    <property type="entry name" value="MeTrfase_RsmB-F_NOP2_dom"/>
</dbReference>
<evidence type="ECO:0000256" key="10">
    <source>
        <dbReference type="ARBA" id="ARBA00022884"/>
    </source>
</evidence>
<dbReference type="InterPro" id="IPR004573">
    <property type="entry name" value="rRNA_ssu_MeTfrase_B"/>
</dbReference>
<dbReference type="NCBIfam" id="NF008149">
    <property type="entry name" value="PRK10901.1"/>
    <property type="match status" value="1"/>
</dbReference>
<keyword evidence="17" id="KW-1185">Reference proteome</keyword>
<dbReference type="GO" id="GO:0008649">
    <property type="term" value="F:rRNA methyltransferase activity"/>
    <property type="evidence" value="ECO:0007669"/>
    <property type="project" value="InterPro"/>
</dbReference>
<name>A0A126T7E2_9GAMM</name>
<dbReference type="EC" id="2.1.1.176" evidence="4"/>
<dbReference type="Pfam" id="PF01189">
    <property type="entry name" value="Methyltr_RsmB-F"/>
    <property type="match status" value="1"/>
</dbReference>
<evidence type="ECO:0000256" key="14">
    <source>
        <dbReference type="PROSITE-ProRule" id="PRU01023"/>
    </source>
</evidence>
<comment type="similarity">
    <text evidence="3 14">Belongs to the class I-like SAM-binding methyltransferase superfamily. RsmB/NOP family.</text>
</comment>
<evidence type="ECO:0000256" key="11">
    <source>
        <dbReference type="ARBA" id="ARBA00030399"/>
    </source>
</evidence>
<dbReference type="FunFam" id="3.40.50.150:FF:000022">
    <property type="entry name" value="Ribosomal RNA small subunit methyltransferase B"/>
    <property type="match status" value="1"/>
</dbReference>
<proteinExistence type="inferred from homology"/>
<dbReference type="RefSeq" id="WP_036279294.1">
    <property type="nucleotide sequence ID" value="NZ_CP014476.1"/>
</dbReference>
<keyword evidence="10 14" id="KW-0694">RNA-binding</keyword>
<comment type="subcellular location">
    <subcellularLocation>
        <location evidence="2">Cytoplasm</location>
    </subcellularLocation>
</comment>
<dbReference type="InterPro" id="IPR018314">
    <property type="entry name" value="RsmB/NOL1/NOP2-like_CS"/>
</dbReference>
<dbReference type="Gene3D" id="1.10.940.10">
    <property type="entry name" value="NusB-like"/>
    <property type="match status" value="1"/>
</dbReference>
<dbReference type="AlphaFoldDB" id="A0A126T7E2"/>
<evidence type="ECO:0000256" key="3">
    <source>
        <dbReference type="ARBA" id="ARBA00007494"/>
    </source>
</evidence>
<comment type="catalytic activity">
    <reaction evidence="13">
        <text>cytidine(967) in 16S rRNA + S-adenosyl-L-methionine = 5-methylcytidine(967) in 16S rRNA + S-adenosyl-L-homocysteine + H(+)</text>
        <dbReference type="Rhea" id="RHEA:42748"/>
        <dbReference type="Rhea" id="RHEA-COMP:10219"/>
        <dbReference type="Rhea" id="RHEA-COMP:10220"/>
        <dbReference type="ChEBI" id="CHEBI:15378"/>
        <dbReference type="ChEBI" id="CHEBI:57856"/>
        <dbReference type="ChEBI" id="CHEBI:59789"/>
        <dbReference type="ChEBI" id="CHEBI:74483"/>
        <dbReference type="ChEBI" id="CHEBI:82748"/>
        <dbReference type="EC" id="2.1.1.176"/>
    </reaction>
</comment>
<dbReference type="Pfam" id="PF01029">
    <property type="entry name" value="NusB"/>
    <property type="match status" value="1"/>
</dbReference>
<evidence type="ECO:0000313" key="16">
    <source>
        <dbReference type="EMBL" id="AMK77992.1"/>
    </source>
</evidence>
<dbReference type="KEGG" id="mdn:JT25_016145"/>
<evidence type="ECO:0000256" key="13">
    <source>
        <dbReference type="ARBA" id="ARBA00047283"/>
    </source>
</evidence>